<dbReference type="InterPro" id="IPR006137">
    <property type="entry name" value="NADH_UbQ_OxRdtase-like_20kDa"/>
</dbReference>
<dbReference type="Pfam" id="PF01058">
    <property type="entry name" value="Oxidored_q6"/>
    <property type="match status" value="1"/>
</dbReference>
<dbReference type="PANTHER" id="PTHR42845:SF2">
    <property type="entry name" value="F420-NON-REDUCING HYDROGENASE VHU SUBUNIT G"/>
    <property type="match status" value="1"/>
</dbReference>
<reference evidence="3 4" key="1">
    <citation type="journal article" date="2017" name="BMC Genomics">
        <title>Genomic analysis of methanogenic archaea reveals a shift towards energy conservation.</title>
        <authorList>
            <person name="Gilmore S.P."/>
            <person name="Henske J.K."/>
            <person name="Sexton J.A."/>
            <person name="Solomon K.V."/>
            <person name="Seppala S."/>
            <person name="Yoo J.I."/>
            <person name="Huyett L.M."/>
            <person name="Pressman A."/>
            <person name="Cogan J.Z."/>
            <person name="Kivenson V."/>
            <person name="Peng X."/>
            <person name="Tan Y."/>
            <person name="Valentine D.L."/>
            <person name="O'Malley M.A."/>
        </authorList>
    </citation>
    <scope>NUCLEOTIDE SEQUENCE [LARGE SCALE GENOMIC DNA]</scope>
    <source>
        <strain evidence="3 4">1R-7</strain>
    </source>
</reference>
<dbReference type="Proteomes" id="UP000217528">
    <property type="component" value="Unassembled WGS sequence"/>
</dbReference>
<dbReference type="SUPFAM" id="SSF56770">
    <property type="entry name" value="HydA/Nqo6-like"/>
    <property type="match status" value="1"/>
</dbReference>
<keyword evidence="1" id="KW-0560">Oxidoreductase</keyword>
<organism evidence="3 4">
    <name type="scientific">Methanosphaera cuniculi</name>
    <dbReference type="NCBI Taxonomy" id="1077256"/>
    <lineage>
        <taxon>Archaea</taxon>
        <taxon>Methanobacteriati</taxon>
        <taxon>Methanobacteriota</taxon>
        <taxon>Methanomada group</taxon>
        <taxon>Methanobacteria</taxon>
        <taxon>Methanobacteriales</taxon>
        <taxon>Methanobacteriaceae</taxon>
        <taxon>Methanosphaera</taxon>
    </lineage>
</organism>
<comment type="caution">
    <text evidence="3">The sequence shown here is derived from an EMBL/GenBank/DDBJ whole genome shotgun (WGS) entry which is preliminary data.</text>
</comment>
<evidence type="ECO:0000259" key="2">
    <source>
        <dbReference type="Pfam" id="PF01058"/>
    </source>
</evidence>
<name>A0A2A2HEB7_9EURY</name>
<keyword evidence="4" id="KW-1185">Reference proteome</keyword>
<dbReference type="RefSeq" id="WP_095608307.1">
    <property type="nucleotide sequence ID" value="NZ_CAUHCB010000008.1"/>
</dbReference>
<evidence type="ECO:0000313" key="3">
    <source>
        <dbReference type="EMBL" id="PAV07772.1"/>
    </source>
</evidence>
<dbReference type="GO" id="GO:0051536">
    <property type="term" value="F:iron-sulfur cluster binding"/>
    <property type="evidence" value="ECO:0007669"/>
    <property type="project" value="InterPro"/>
</dbReference>
<accession>A0A2A2HEB7</accession>
<dbReference type="OrthoDB" id="37913at2157"/>
<gene>
    <name evidence="3" type="ORF">ASJ82_03855</name>
</gene>
<evidence type="ECO:0000313" key="4">
    <source>
        <dbReference type="Proteomes" id="UP000217528"/>
    </source>
</evidence>
<dbReference type="InterPro" id="IPR051349">
    <property type="entry name" value="Hydrogenase_assoc-protein"/>
</dbReference>
<dbReference type="InterPro" id="IPR037024">
    <property type="entry name" value="NiFe_Hase_small_N_sf"/>
</dbReference>
<sequence length="306" mass="33241">MADKKKIATMWLGGCSGCHIALTDLHELLLDVLDVAQFEFSPVLMDVKYDEIPDDIDIILIEGGIVNDENEELAKILREKCKMVIAYGTCAEFGGIPGLGNLWTTEELEEEAYINSESTVNPDKIIPSEGVPHLKSRVRPLADVIKVDAALPGCPPKSEVIAQVLISLVKGEPLEIPDNNLCDVCEREKPPTSMAMDKIKRPWEIGATDKDLCLVPQGIICLGPATRPLCGAQCPSVDTPCRGCYGPTDKVIDAGAKMISAIASDYGVEEDTTVDPEEVANEMEDVVGTFYTYTLPAALIPVRIRK</sequence>
<dbReference type="Gene3D" id="3.40.50.700">
    <property type="entry name" value="NADH:ubiquinone oxidoreductase-like, 20kDa subunit"/>
    <property type="match status" value="1"/>
</dbReference>
<dbReference type="AlphaFoldDB" id="A0A2A2HEB7"/>
<dbReference type="GO" id="GO:0016491">
    <property type="term" value="F:oxidoreductase activity"/>
    <property type="evidence" value="ECO:0007669"/>
    <property type="project" value="UniProtKB-KW"/>
</dbReference>
<evidence type="ECO:0000256" key="1">
    <source>
        <dbReference type="ARBA" id="ARBA00023002"/>
    </source>
</evidence>
<proteinExistence type="predicted"/>
<dbReference type="PANTHER" id="PTHR42845">
    <property type="entry name" value="COENZYME F420-REDUCING HYDROGENASE, GAMMA SUBUNIT"/>
    <property type="match status" value="1"/>
</dbReference>
<dbReference type="EMBL" id="LMVN01000008">
    <property type="protein sequence ID" value="PAV07772.1"/>
    <property type="molecule type" value="Genomic_DNA"/>
</dbReference>
<protein>
    <submittedName>
        <fullName evidence="3">F420-nonreducing hydrogenase</fullName>
    </submittedName>
</protein>
<feature type="domain" description="NADH:ubiquinone oxidoreductase-like 20kDa subunit" evidence="2">
    <location>
        <begin position="15"/>
        <end position="167"/>
    </location>
</feature>